<protein>
    <submittedName>
        <fullName evidence="3">Uncharacterized protein</fullName>
    </submittedName>
</protein>
<dbReference type="Proteomes" id="UP001632037">
    <property type="component" value="Unassembled WGS sequence"/>
</dbReference>
<feature type="region of interest" description="Disordered" evidence="1">
    <location>
        <begin position="87"/>
        <end position="148"/>
    </location>
</feature>
<reference evidence="3 4" key="1">
    <citation type="submission" date="2024-09" db="EMBL/GenBank/DDBJ databases">
        <title>Genome sequencing and assembly of Phytophthora oleae, isolate VK10A, causative agent of rot of olive drupes.</title>
        <authorList>
            <person name="Conti Taguali S."/>
            <person name="Riolo M."/>
            <person name="La Spada F."/>
            <person name="Cacciola S.O."/>
            <person name="Dionisio G."/>
        </authorList>
    </citation>
    <scope>NUCLEOTIDE SEQUENCE [LARGE SCALE GENOMIC DNA]</scope>
    <source>
        <strain evidence="3 4">VK10A</strain>
    </source>
</reference>
<keyword evidence="2" id="KW-1133">Transmembrane helix</keyword>
<feature type="compositionally biased region" description="Polar residues" evidence="1">
    <location>
        <begin position="18"/>
        <end position="31"/>
    </location>
</feature>
<name>A0ABD3F7W9_9STRA</name>
<comment type="caution">
    <text evidence="3">The sequence shown here is derived from an EMBL/GenBank/DDBJ whole genome shotgun (WGS) entry which is preliminary data.</text>
</comment>
<keyword evidence="4" id="KW-1185">Reference proteome</keyword>
<keyword evidence="2" id="KW-0472">Membrane</keyword>
<sequence length="471" mass="50996">MANEGDNDAVLAFLLGSTPSLGTETSRSTSRAIVGDPPGLESVSDSDIEPETEASAAIEANSSDWDAITSCESEDEALEQHVTTVEATPATVETLQPENVEEGGPAVIGADRKVCNDPGSECNMTSEGSDDAKLHQLNKKRSPKKGIRKQKLSILPVAMPTKIPKARPKSTGNRADTAAKLNPTASKNLSAETKVEDDPTPEELLFVGCVAIVLVAYLVACVYSFFHPVVLPLPNYEELYSAYDISNVSVHIVNPVENSLITPQGVFFEWELANFPTEALGLYGAEVFQYQVSLNGEVITSELGFLATQEEDGDAKALSRTVRFPIPLRKFIHKDGDDETDLFKLHLKVTIPVPGLIEELKTYEQDVIIRKPAATSTEDGVQLTLTSPVDGAIFEHKQPIVLEYSAVNVHSLEVVLDDTVFTKKTHVNDGNMLLRGLGVGPHKCEIRAVDEHDETVATSITHVKITEAKTP</sequence>
<feature type="region of interest" description="Disordered" evidence="1">
    <location>
        <begin position="163"/>
        <end position="194"/>
    </location>
</feature>
<proteinExistence type="predicted"/>
<feature type="compositionally biased region" description="Basic residues" evidence="1">
    <location>
        <begin position="136"/>
        <end position="148"/>
    </location>
</feature>
<dbReference type="AlphaFoldDB" id="A0ABD3F7W9"/>
<organism evidence="3 4">
    <name type="scientific">Phytophthora oleae</name>
    <dbReference type="NCBI Taxonomy" id="2107226"/>
    <lineage>
        <taxon>Eukaryota</taxon>
        <taxon>Sar</taxon>
        <taxon>Stramenopiles</taxon>
        <taxon>Oomycota</taxon>
        <taxon>Peronosporomycetes</taxon>
        <taxon>Peronosporales</taxon>
        <taxon>Peronosporaceae</taxon>
        <taxon>Phytophthora</taxon>
    </lineage>
</organism>
<accession>A0ABD3F7W9</accession>
<dbReference type="EMBL" id="JBIMZQ010000033">
    <property type="protein sequence ID" value="KAL3662075.1"/>
    <property type="molecule type" value="Genomic_DNA"/>
</dbReference>
<feature type="transmembrane region" description="Helical" evidence="2">
    <location>
        <begin position="204"/>
        <end position="226"/>
    </location>
</feature>
<evidence type="ECO:0000313" key="3">
    <source>
        <dbReference type="EMBL" id="KAL3662075.1"/>
    </source>
</evidence>
<evidence type="ECO:0000256" key="1">
    <source>
        <dbReference type="SAM" id="MobiDB-lite"/>
    </source>
</evidence>
<evidence type="ECO:0000256" key="2">
    <source>
        <dbReference type="SAM" id="Phobius"/>
    </source>
</evidence>
<gene>
    <name evidence="3" type="ORF">V7S43_012880</name>
</gene>
<evidence type="ECO:0000313" key="4">
    <source>
        <dbReference type="Proteomes" id="UP001632037"/>
    </source>
</evidence>
<keyword evidence="2" id="KW-0812">Transmembrane</keyword>
<feature type="region of interest" description="Disordered" evidence="1">
    <location>
        <begin position="18"/>
        <end position="63"/>
    </location>
</feature>